<dbReference type="PANTHER" id="PTHR34207">
    <property type="entry name" value="PROTEIN BIC1"/>
    <property type="match status" value="1"/>
</dbReference>
<dbReference type="Proteomes" id="UP000006729">
    <property type="component" value="Chromosome 9"/>
</dbReference>
<evidence type="ECO:0000313" key="2">
    <source>
        <dbReference type="EMBL" id="RQO96000.1"/>
    </source>
</evidence>
<feature type="region of interest" description="Disordered" evidence="1">
    <location>
        <begin position="1"/>
        <end position="26"/>
    </location>
</feature>
<dbReference type="FunCoup" id="A0A3N7FPZ8">
    <property type="interactions" value="59"/>
</dbReference>
<dbReference type="AlphaFoldDB" id="A0A3N7FPZ8"/>
<dbReference type="InterPro" id="IPR040374">
    <property type="entry name" value="BIC"/>
</dbReference>
<proteinExistence type="predicted"/>
<accession>A0A3N7FPZ8</accession>
<dbReference type="OrthoDB" id="672067at2759"/>
<evidence type="ECO:0000313" key="3">
    <source>
        <dbReference type="Proteomes" id="UP000006729"/>
    </source>
</evidence>
<protein>
    <submittedName>
        <fullName evidence="2">Uncharacterized protein</fullName>
    </submittedName>
</protein>
<dbReference type="PANTHER" id="PTHR34207:SF14">
    <property type="entry name" value="PROTEIN BIC1"/>
    <property type="match status" value="1"/>
</dbReference>
<dbReference type="GO" id="GO:0009785">
    <property type="term" value="P:blue light signaling pathway"/>
    <property type="evidence" value="ECO:0007669"/>
    <property type="project" value="InterPro"/>
</dbReference>
<sequence>MEGIHFSSKKEEDPTINIGNNHSNIASTRSTSQNILAFSTDQASTSSVSPHHDGDCEAGHEALLHKDSGRERLKKHREEVAGRVMIPDTWGQEDSLKDWIDCSAFDELLAPNGISSARESLVAEGRKGSSPRLGIATVKPLKEFKSVALPHVSAADSSRAGLAEHPYSTKLEYLAMKGAYL</sequence>
<evidence type="ECO:0000256" key="1">
    <source>
        <dbReference type="SAM" id="MobiDB-lite"/>
    </source>
</evidence>
<dbReference type="EMBL" id="CM009298">
    <property type="protein sequence ID" value="RQO96000.1"/>
    <property type="molecule type" value="Genomic_DNA"/>
</dbReference>
<dbReference type="STRING" id="3694.A0A3N7FPZ8"/>
<dbReference type="InParanoid" id="A0A3N7FPZ8"/>
<dbReference type="CDD" id="cd22645">
    <property type="entry name" value="BIC1_CID"/>
    <property type="match status" value="1"/>
</dbReference>
<reference evidence="2 3" key="1">
    <citation type="journal article" date="2006" name="Science">
        <title>The genome of black cottonwood, Populus trichocarpa (Torr. &amp; Gray).</title>
        <authorList>
            <person name="Tuskan G.A."/>
            <person name="Difazio S."/>
            <person name="Jansson S."/>
            <person name="Bohlmann J."/>
            <person name="Grigoriev I."/>
            <person name="Hellsten U."/>
            <person name="Putnam N."/>
            <person name="Ralph S."/>
            <person name="Rombauts S."/>
            <person name="Salamov A."/>
            <person name="Schein J."/>
            <person name="Sterck L."/>
            <person name="Aerts A."/>
            <person name="Bhalerao R.R."/>
            <person name="Bhalerao R.P."/>
            <person name="Blaudez D."/>
            <person name="Boerjan W."/>
            <person name="Brun A."/>
            <person name="Brunner A."/>
            <person name="Busov V."/>
            <person name="Campbell M."/>
            <person name="Carlson J."/>
            <person name="Chalot M."/>
            <person name="Chapman J."/>
            <person name="Chen G.L."/>
            <person name="Cooper D."/>
            <person name="Coutinho P.M."/>
            <person name="Couturier J."/>
            <person name="Covert S."/>
            <person name="Cronk Q."/>
            <person name="Cunningham R."/>
            <person name="Davis J."/>
            <person name="Degroeve S."/>
            <person name="Dejardin A."/>
            <person name="Depamphilis C."/>
            <person name="Detter J."/>
            <person name="Dirks B."/>
            <person name="Dubchak I."/>
            <person name="Duplessis S."/>
            <person name="Ehlting J."/>
            <person name="Ellis B."/>
            <person name="Gendler K."/>
            <person name="Goodstein D."/>
            <person name="Gribskov M."/>
            <person name="Grimwood J."/>
            <person name="Groover A."/>
            <person name="Gunter L."/>
            <person name="Hamberger B."/>
            <person name="Heinze B."/>
            <person name="Helariutta Y."/>
            <person name="Henrissat B."/>
            <person name="Holligan D."/>
            <person name="Holt R."/>
            <person name="Huang W."/>
            <person name="Islam-Faridi N."/>
            <person name="Jones S."/>
            <person name="Jones-Rhoades M."/>
            <person name="Jorgensen R."/>
            <person name="Joshi C."/>
            <person name="Kangasjarvi J."/>
            <person name="Karlsson J."/>
            <person name="Kelleher C."/>
            <person name="Kirkpatrick R."/>
            <person name="Kirst M."/>
            <person name="Kohler A."/>
            <person name="Kalluri U."/>
            <person name="Larimer F."/>
            <person name="Leebens-Mack J."/>
            <person name="Leple J.C."/>
            <person name="Locascio P."/>
            <person name="Lou Y."/>
            <person name="Lucas S."/>
            <person name="Martin F."/>
            <person name="Montanini B."/>
            <person name="Napoli C."/>
            <person name="Nelson D.R."/>
            <person name="Nelson C."/>
            <person name="Nieminen K."/>
            <person name="Nilsson O."/>
            <person name="Pereda V."/>
            <person name="Peter G."/>
            <person name="Philippe R."/>
            <person name="Pilate G."/>
            <person name="Poliakov A."/>
            <person name="Razumovskaya J."/>
            <person name="Richardson P."/>
            <person name="Rinaldi C."/>
            <person name="Ritland K."/>
            <person name="Rouze P."/>
            <person name="Ryaboy D."/>
            <person name="Schmutz J."/>
            <person name="Schrader J."/>
            <person name="Segerman B."/>
            <person name="Shin H."/>
            <person name="Siddiqui A."/>
            <person name="Sterky F."/>
            <person name="Terry A."/>
            <person name="Tsai C.J."/>
            <person name="Uberbacher E."/>
            <person name="Unneberg P."/>
            <person name="Vahala J."/>
            <person name="Wall K."/>
            <person name="Wessler S."/>
            <person name="Yang G."/>
            <person name="Yin T."/>
            <person name="Douglas C."/>
            <person name="Marra M."/>
            <person name="Sandberg G."/>
            <person name="Van de Peer Y."/>
            <person name="Rokhsar D."/>
        </authorList>
    </citation>
    <scope>NUCLEOTIDE SEQUENCE [LARGE SCALE GENOMIC DNA]</scope>
    <source>
        <strain evidence="3">cv. Nisqually</strain>
    </source>
</reference>
<organism evidence="2 3">
    <name type="scientific">Populus trichocarpa</name>
    <name type="common">Western balsam poplar</name>
    <name type="synonym">Populus balsamifera subsp. trichocarpa</name>
    <dbReference type="NCBI Taxonomy" id="3694"/>
    <lineage>
        <taxon>Eukaryota</taxon>
        <taxon>Viridiplantae</taxon>
        <taxon>Streptophyta</taxon>
        <taxon>Embryophyta</taxon>
        <taxon>Tracheophyta</taxon>
        <taxon>Spermatophyta</taxon>
        <taxon>Magnoliopsida</taxon>
        <taxon>eudicotyledons</taxon>
        <taxon>Gunneridae</taxon>
        <taxon>Pentapetalae</taxon>
        <taxon>rosids</taxon>
        <taxon>fabids</taxon>
        <taxon>Malpighiales</taxon>
        <taxon>Salicaceae</taxon>
        <taxon>Saliceae</taxon>
        <taxon>Populus</taxon>
    </lineage>
</organism>
<keyword evidence="3" id="KW-1185">Reference proteome</keyword>
<name>A0A3N7FPZ8_POPTR</name>
<gene>
    <name evidence="2" type="ORF">POPTR_009G163900</name>
</gene>
<feature type="compositionally biased region" description="Polar residues" evidence="1">
    <location>
        <begin position="17"/>
        <end position="26"/>
    </location>
</feature>